<protein>
    <recommendedName>
        <fullName evidence="3">Kinase</fullName>
    </recommendedName>
</protein>
<sequence>MSGPQAPVLRVMVGAPGCGKSTYCARKLAEGRFGARLSLDRERAVLGRHEHDQAATPAAVRMVRAIAGALLAGGREVTIDATATTAAERGTWLTLARQHAAVPVAVIVRAPLAVALARNAARVRPVPEPVVREFWHRVHAIHPLTLLVEGFRAVTEVDTTPTEQEAGR</sequence>
<proteinExistence type="predicted"/>
<dbReference type="SUPFAM" id="SSF52540">
    <property type="entry name" value="P-loop containing nucleoside triphosphate hydrolases"/>
    <property type="match status" value="1"/>
</dbReference>
<keyword evidence="2" id="KW-1185">Reference proteome</keyword>
<accession>A0A066U6Z4</accession>
<dbReference type="EMBL" id="JMQI01000011">
    <property type="protein sequence ID" value="KDN23201.1"/>
    <property type="molecule type" value="Genomic_DNA"/>
</dbReference>
<evidence type="ECO:0000313" key="1">
    <source>
        <dbReference type="EMBL" id="KDN23201.1"/>
    </source>
</evidence>
<dbReference type="STRING" id="287986.DV20_05650"/>
<dbReference type="PIRSF" id="PIRSF037081">
    <property type="entry name" value="P-loop_All4644_prd"/>
    <property type="match status" value="1"/>
</dbReference>
<dbReference type="AlphaFoldDB" id="A0A066U6Z4"/>
<comment type="caution">
    <text evidence="1">The sequence shown here is derived from an EMBL/GenBank/DDBJ whole genome shotgun (WGS) entry which is preliminary data.</text>
</comment>
<dbReference type="Proteomes" id="UP000027345">
    <property type="component" value="Unassembled WGS sequence"/>
</dbReference>
<dbReference type="InterPro" id="IPR017101">
    <property type="entry name" value="P-loop_ATP/GTP-bd_All4644_prd"/>
</dbReference>
<dbReference type="Gene3D" id="3.40.50.300">
    <property type="entry name" value="P-loop containing nucleotide triphosphate hydrolases"/>
    <property type="match status" value="1"/>
</dbReference>
<dbReference type="eggNOG" id="COG4639">
    <property type="taxonomic scope" value="Bacteria"/>
</dbReference>
<reference evidence="1 2" key="1">
    <citation type="submission" date="2014-05" db="EMBL/GenBank/DDBJ databases">
        <title>Draft genome sequence of Amycolatopsis rifamycinica DSM 46095.</title>
        <authorList>
            <person name="Lal R."/>
            <person name="Saxena A."/>
            <person name="Kumari R."/>
            <person name="Mukherjee U."/>
            <person name="Singh P."/>
            <person name="Sangwan N."/>
            <person name="Mahato N.K."/>
        </authorList>
    </citation>
    <scope>NUCLEOTIDE SEQUENCE [LARGE SCALE GENOMIC DNA]</scope>
    <source>
        <strain evidence="1 2">DSM 46095</strain>
    </source>
</reference>
<dbReference type="Pfam" id="PF13671">
    <property type="entry name" value="AAA_33"/>
    <property type="match status" value="1"/>
</dbReference>
<gene>
    <name evidence="1" type="ORF">DV20_05650</name>
</gene>
<evidence type="ECO:0008006" key="3">
    <source>
        <dbReference type="Google" id="ProtNLM"/>
    </source>
</evidence>
<name>A0A066U6Z4_9PSEU</name>
<evidence type="ECO:0000313" key="2">
    <source>
        <dbReference type="Proteomes" id="UP000027345"/>
    </source>
</evidence>
<dbReference type="RefSeq" id="WP_043776908.1">
    <property type="nucleotide sequence ID" value="NZ_JMQI01000011.1"/>
</dbReference>
<organism evidence="1 2">
    <name type="scientific">Amycolatopsis rifamycinica</name>
    <dbReference type="NCBI Taxonomy" id="287986"/>
    <lineage>
        <taxon>Bacteria</taxon>
        <taxon>Bacillati</taxon>
        <taxon>Actinomycetota</taxon>
        <taxon>Actinomycetes</taxon>
        <taxon>Pseudonocardiales</taxon>
        <taxon>Pseudonocardiaceae</taxon>
        <taxon>Amycolatopsis</taxon>
    </lineage>
</organism>
<dbReference type="InterPro" id="IPR027417">
    <property type="entry name" value="P-loop_NTPase"/>
</dbReference>